<feature type="region of interest" description="Disordered" evidence="1">
    <location>
        <begin position="36"/>
        <end position="56"/>
    </location>
</feature>
<dbReference type="EMBL" id="CACRXK020007625">
    <property type="protein sequence ID" value="CAB4012771.1"/>
    <property type="molecule type" value="Genomic_DNA"/>
</dbReference>
<reference evidence="2" key="1">
    <citation type="submission" date="2020-04" db="EMBL/GenBank/DDBJ databases">
        <authorList>
            <person name="Alioto T."/>
            <person name="Alioto T."/>
            <person name="Gomez Garrido J."/>
        </authorList>
    </citation>
    <scope>NUCLEOTIDE SEQUENCE</scope>
    <source>
        <strain evidence="2">A484AB</strain>
    </source>
</reference>
<accession>A0A6S7J633</accession>
<sequence length="151" mass="17816">MSNVFSVGGFHFWLRDVKLDDQDECSNWSTQAVKGDSECDMENDIEDEEKEEKKEPPCRYHPTLGGFREFQKEDEKQLEIMRDYVKKNRADFCDSCGVNVNFFKELMASHYYEALVISELDCEIFGSKRGKICDVYAHKRYHEKNCLEKQN</sequence>
<protein>
    <submittedName>
        <fullName evidence="2">Uncharacterized protein</fullName>
    </submittedName>
</protein>
<proteinExistence type="predicted"/>
<evidence type="ECO:0000256" key="1">
    <source>
        <dbReference type="SAM" id="MobiDB-lite"/>
    </source>
</evidence>
<organism evidence="2 3">
    <name type="scientific">Paramuricea clavata</name>
    <name type="common">Red gorgonian</name>
    <name type="synonym">Violescent sea-whip</name>
    <dbReference type="NCBI Taxonomy" id="317549"/>
    <lineage>
        <taxon>Eukaryota</taxon>
        <taxon>Metazoa</taxon>
        <taxon>Cnidaria</taxon>
        <taxon>Anthozoa</taxon>
        <taxon>Octocorallia</taxon>
        <taxon>Malacalcyonacea</taxon>
        <taxon>Plexauridae</taxon>
        <taxon>Paramuricea</taxon>
    </lineage>
</organism>
<dbReference type="AlphaFoldDB" id="A0A6S7J633"/>
<evidence type="ECO:0000313" key="2">
    <source>
        <dbReference type="EMBL" id="CAB4012771.1"/>
    </source>
</evidence>
<gene>
    <name evidence="2" type="ORF">PACLA_8A054353</name>
</gene>
<comment type="caution">
    <text evidence="2">The sequence shown here is derived from an EMBL/GenBank/DDBJ whole genome shotgun (WGS) entry which is preliminary data.</text>
</comment>
<feature type="compositionally biased region" description="Acidic residues" evidence="1">
    <location>
        <begin position="38"/>
        <end position="50"/>
    </location>
</feature>
<evidence type="ECO:0000313" key="3">
    <source>
        <dbReference type="Proteomes" id="UP001152795"/>
    </source>
</evidence>
<keyword evidence="3" id="KW-1185">Reference proteome</keyword>
<name>A0A6S7J633_PARCT</name>
<dbReference type="Proteomes" id="UP001152795">
    <property type="component" value="Unassembled WGS sequence"/>
</dbReference>